<dbReference type="RefSeq" id="WP_008446016.1">
    <property type="nucleotide sequence ID" value="NZ_AOJK01000077.1"/>
</dbReference>
<dbReference type="Proteomes" id="UP000011586">
    <property type="component" value="Unassembled WGS sequence"/>
</dbReference>
<evidence type="ECO:0000313" key="2">
    <source>
        <dbReference type="EMBL" id="ELZ39667.1"/>
    </source>
</evidence>
<evidence type="ECO:0000256" key="1">
    <source>
        <dbReference type="SAM" id="MobiDB-lite"/>
    </source>
</evidence>
<dbReference type="PATRIC" id="fig|1227465.4.peg.3261"/>
<comment type="caution">
    <text evidence="2">The sequence shown here is derived from an EMBL/GenBank/DDBJ whole genome shotgun (WGS) entry which is preliminary data.</text>
</comment>
<keyword evidence="3" id="KW-1185">Reference proteome</keyword>
<sequence>MGFHDELDDVLRPANRVLDGDLVDLERMSPTRRERLYEEIRESEERFESELLREYRRKLDDVTTSEVRSQLVTARLFLHVASHRDDRGDVIDPNAFEEDERRAVVEFDRYRAFDVSSTEDLQRRIREKDDDVYEFVVEEVTSQTDDRSSVLEGRDNRIRTAVMDYLNDRYQERIDRSEEAVSLYIQHHGLPNVIEGIENAVEATAEGAERRQEVEEAVRTQLDDLSERIHASLRDQERAIRGDIAGIQGEVAAMEGDKGAAVDTERLESKLDEVATEVEAVREERRADVAALDEAIDGLADKRETLDDALEELTEAGREATRRAADEAAEGVADDAEEIVSQELQRLRDRREELDGELSRLSRERERLEAAGDRLETEHEVLSERVDRVSASLPAESDADAGGDGVVPARIARLYEVDFVSRFDESVREAHSITLPSGEAFEPPSEFARRAHEAGDERERMASLLDEQGASDDVDVDHYPLRRRSRYTVVTSSRFGLVRDAELVIEATVHSNLEAYAINGFDARPAGLDDLLDVINRVTERANTRGVPHLIAAASTTGWTDRVRRLVTESEFSRTRLGTDVSLCLVDVRTGELFYDRSDDVVHANRELFERAVHVERVDACERHIREEYVEDPMTDTVRLSAVASELDAPEHVVASAFDRIEDAGDGSRGYHDEHGPYLVANGG</sequence>
<feature type="region of interest" description="Disordered" evidence="1">
    <location>
        <begin position="665"/>
        <end position="684"/>
    </location>
</feature>
<feature type="compositionally biased region" description="Basic and acidic residues" evidence="1">
    <location>
        <begin position="316"/>
        <end position="326"/>
    </location>
</feature>
<feature type="compositionally biased region" description="Acidic residues" evidence="1">
    <location>
        <begin position="327"/>
        <end position="336"/>
    </location>
</feature>
<proteinExistence type="predicted"/>
<organism evidence="2 3">
    <name type="scientific">Halorubrum californiense DSM 19288</name>
    <dbReference type="NCBI Taxonomy" id="1227465"/>
    <lineage>
        <taxon>Archaea</taxon>
        <taxon>Methanobacteriati</taxon>
        <taxon>Methanobacteriota</taxon>
        <taxon>Stenosarchaea group</taxon>
        <taxon>Halobacteria</taxon>
        <taxon>Halobacteriales</taxon>
        <taxon>Haloferacaceae</taxon>
        <taxon>Halorubrum</taxon>
    </lineage>
</organism>
<dbReference type="AlphaFoldDB" id="M0DY70"/>
<evidence type="ECO:0000313" key="3">
    <source>
        <dbReference type="Proteomes" id="UP000011586"/>
    </source>
</evidence>
<name>M0DY70_9EURY</name>
<feature type="region of interest" description="Disordered" evidence="1">
    <location>
        <begin position="316"/>
        <end position="336"/>
    </location>
</feature>
<accession>M0DY70</accession>
<dbReference type="EMBL" id="AOJK01000077">
    <property type="protein sequence ID" value="ELZ39667.1"/>
    <property type="molecule type" value="Genomic_DNA"/>
</dbReference>
<reference evidence="2 3" key="1">
    <citation type="journal article" date="2014" name="PLoS Genet.">
        <title>Phylogenetically driven sequencing of extremely halophilic archaea reveals strategies for static and dynamic osmo-response.</title>
        <authorList>
            <person name="Becker E.A."/>
            <person name="Seitzer P.M."/>
            <person name="Tritt A."/>
            <person name="Larsen D."/>
            <person name="Krusor M."/>
            <person name="Yao A.I."/>
            <person name="Wu D."/>
            <person name="Madern D."/>
            <person name="Eisen J.A."/>
            <person name="Darling A.E."/>
            <person name="Facciotti M.T."/>
        </authorList>
    </citation>
    <scope>NUCLEOTIDE SEQUENCE [LARGE SCALE GENOMIC DNA]</scope>
    <source>
        <strain evidence="2 3">DSM 19288</strain>
    </source>
</reference>
<dbReference type="OrthoDB" id="341688at2157"/>
<protein>
    <submittedName>
        <fullName evidence="2">Uncharacterized protein</fullName>
    </submittedName>
</protein>
<gene>
    <name evidence="2" type="ORF">C463_16866</name>
</gene>